<protein>
    <submittedName>
        <fullName evidence="2">Uncharacterized protein</fullName>
    </submittedName>
</protein>
<evidence type="ECO:0000313" key="3">
    <source>
        <dbReference type="Proteomes" id="UP000178114"/>
    </source>
</evidence>
<sequence>MTFKYIKKLFGINEKSEKNDFSLFFSGTDSKYKVKFLEEVARKANEDQRSLMEKHNKLVKERA</sequence>
<evidence type="ECO:0000313" key="2">
    <source>
        <dbReference type="EMBL" id="OGF81466.1"/>
    </source>
</evidence>
<reference evidence="2 3" key="1">
    <citation type="journal article" date="2016" name="Nat. Commun.">
        <title>Thousands of microbial genomes shed light on interconnected biogeochemical processes in an aquifer system.</title>
        <authorList>
            <person name="Anantharaman K."/>
            <person name="Brown C.T."/>
            <person name="Hug L.A."/>
            <person name="Sharon I."/>
            <person name="Castelle C.J."/>
            <person name="Probst A.J."/>
            <person name="Thomas B.C."/>
            <person name="Singh A."/>
            <person name="Wilkins M.J."/>
            <person name="Karaoz U."/>
            <person name="Brodie E.L."/>
            <person name="Williams K.H."/>
            <person name="Hubbard S.S."/>
            <person name="Banfield J.F."/>
        </authorList>
    </citation>
    <scope>NUCLEOTIDE SEQUENCE [LARGE SCALE GENOMIC DNA]</scope>
</reference>
<proteinExistence type="predicted"/>
<feature type="coiled-coil region" evidence="1">
    <location>
        <begin position="34"/>
        <end position="61"/>
    </location>
</feature>
<accession>A0A1F5X0P8</accession>
<name>A0A1F5X0P8_9BACT</name>
<keyword evidence="1" id="KW-0175">Coiled coil</keyword>
<comment type="caution">
    <text evidence="2">The sequence shown here is derived from an EMBL/GenBank/DDBJ whole genome shotgun (WGS) entry which is preliminary data.</text>
</comment>
<gene>
    <name evidence="2" type="ORF">A2930_04450</name>
</gene>
<organism evidence="2 3">
    <name type="scientific">Candidatus Giovannonibacteria bacterium RIFCSPLOWO2_01_FULL_45_34</name>
    <dbReference type="NCBI Taxonomy" id="1798351"/>
    <lineage>
        <taxon>Bacteria</taxon>
        <taxon>Candidatus Giovannoniibacteriota</taxon>
    </lineage>
</organism>
<dbReference type="Proteomes" id="UP000178114">
    <property type="component" value="Unassembled WGS sequence"/>
</dbReference>
<evidence type="ECO:0000256" key="1">
    <source>
        <dbReference type="SAM" id="Coils"/>
    </source>
</evidence>
<dbReference type="EMBL" id="MFID01000010">
    <property type="protein sequence ID" value="OGF81466.1"/>
    <property type="molecule type" value="Genomic_DNA"/>
</dbReference>
<dbReference type="STRING" id="1798351.A2930_04450"/>
<dbReference type="AlphaFoldDB" id="A0A1F5X0P8"/>